<dbReference type="AlphaFoldDB" id="A0A2S7N011"/>
<feature type="domain" description="Peptidase M24" evidence="1">
    <location>
        <begin position="210"/>
        <end position="383"/>
    </location>
</feature>
<evidence type="ECO:0000313" key="4">
    <source>
        <dbReference type="Proteomes" id="UP000239663"/>
    </source>
</evidence>
<evidence type="ECO:0000259" key="1">
    <source>
        <dbReference type="Pfam" id="PF00557"/>
    </source>
</evidence>
<organism evidence="3 4">
    <name type="scientific">Pradoshia eiseniae</name>
    <dbReference type="NCBI Taxonomy" id="2064768"/>
    <lineage>
        <taxon>Bacteria</taxon>
        <taxon>Bacillati</taxon>
        <taxon>Bacillota</taxon>
        <taxon>Bacilli</taxon>
        <taxon>Bacillales</taxon>
        <taxon>Bacillaceae</taxon>
        <taxon>Pradoshia</taxon>
    </lineage>
</organism>
<accession>A0A2S7N011</accession>
<comment type="caution">
    <text evidence="3">The sequence shown here is derived from an EMBL/GenBank/DDBJ whole genome shotgun (WGS) entry which is preliminary data.</text>
</comment>
<dbReference type="OrthoDB" id="9778159at2"/>
<dbReference type="SUPFAM" id="SSF53092">
    <property type="entry name" value="Creatinase/prolidase N-terminal domain"/>
    <property type="match status" value="1"/>
</dbReference>
<keyword evidence="3" id="KW-0378">Hydrolase</keyword>
<dbReference type="SUPFAM" id="SSF55920">
    <property type="entry name" value="Creatinase/aminopeptidase"/>
    <property type="match status" value="1"/>
</dbReference>
<dbReference type="InterPro" id="IPR000587">
    <property type="entry name" value="Creatinase_N"/>
</dbReference>
<dbReference type="EMBL" id="PKOZ01000005">
    <property type="protein sequence ID" value="PQD95325.1"/>
    <property type="molecule type" value="Genomic_DNA"/>
</dbReference>
<protein>
    <submittedName>
        <fullName evidence="3">Xaa-Pro aminopeptidase</fullName>
    </submittedName>
</protein>
<evidence type="ECO:0000259" key="2">
    <source>
        <dbReference type="Pfam" id="PF01321"/>
    </source>
</evidence>
<dbReference type="InterPro" id="IPR029149">
    <property type="entry name" value="Creatin/AminoP/Spt16_N"/>
</dbReference>
<feature type="domain" description="Creatinase N-terminal" evidence="2">
    <location>
        <begin position="34"/>
        <end position="142"/>
    </location>
</feature>
<dbReference type="Proteomes" id="UP000239663">
    <property type="component" value="Unassembled WGS sequence"/>
</dbReference>
<dbReference type="InterPro" id="IPR000994">
    <property type="entry name" value="Pept_M24"/>
</dbReference>
<evidence type="ECO:0000313" key="3">
    <source>
        <dbReference type="EMBL" id="PQD95325.1"/>
    </source>
</evidence>
<dbReference type="InterPro" id="IPR036005">
    <property type="entry name" value="Creatinase/aminopeptidase-like"/>
</dbReference>
<sequence>MYNHQKFSLSKVSYLEPVFNSQPVLLTEATFLERKDKLLQAMKDRGISLVFVYADREHGGNFEYLTGFIPRFEEALLAVESNGEATLFLGNENLKMAPYSRMEARLVHVPYFSLPNQPMENDRGLKDIIGDAIDFRGKTIGVVGWKVFTSRFEDNRHLFDIPSFIVDVFRNLASEQGSEVVNASELFMGENGGIRTINNANEIEHYEYGSSLASDCVLDVLDQVEVGKTEMELASSLSRFGQPHNVTAICATGDRFTDAVIYPRNKAVELGDKFSATTGYKGGLASRSGYVVNNTAELPKEVQDYLERVAIPYYAAIVAWLEQIKIGMTGGELYEVVEEVLPKEMYHWHLNPGHLTADEEWLSSPIYPQSNTELKSGMLLQIDIIPSVQGYSGASAETGIALADESLRTKIKESCPGLWRRILKRRAYIEQELHISLHPEVLPLSDTVGYCRPYLLNKEKALLFMPR</sequence>
<dbReference type="CDD" id="cd01066">
    <property type="entry name" value="APP_MetAP"/>
    <property type="match status" value="1"/>
</dbReference>
<keyword evidence="3" id="KW-0031">Aminopeptidase</keyword>
<dbReference type="Pfam" id="PF01321">
    <property type="entry name" value="Creatinase_N"/>
    <property type="match status" value="1"/>
</dbReference>
<dbReference type="Gene3D" id="3.90.230.10">
    <property type="entry name" value="Creatinase/methionine aminopeptidase superfamily"/>
    <property type="match status" value="1"/>
</dbReference>
<name>A0A2S7N011_9BACI</name>
<keyword evidence="3" id="KW-0645">Protease</keyword>
<gene>
    <name evidence="3" type="ORF">CYL18_10865</name>
</gene>
<dbReference type="GO" id="GO:0004177">
    <property type="term" value="F:aminopeptidase activity"/>
    <property type="evidence" value="ECO:0007669"/>
    <property type="project" value="UniProtKB-KW"/>
</dbReference>
<reference evidence="3 4" key="1">
    <citation type="submission" date="2017-12" db="EMBL/GenBank/DDBJ databases">
        <title>Taxonomic description and draft genome of Pradoshia cofamensis Gen. nov., sp. nov., a thermotolerant bacillale isolated from anterior gut of earthworm Eisenia fetida.</title>
        <authorList>
            <person name="Saha T."/>
            <person name="Chakraborty R."/>
        </authorList>
    </citation>
    <scope>NUCLEOTIDE SEQUENCE [LARGE SCALE GENOMIC DNA]</scope>
    <source>
        <strain evidence="3 4">EAG3</strain>
    </source>
</reference>
<proteinExistence type="predicted"/>
<dbReference type="Pfam" id="PF00557">
    <property type="entry name" value="Peptidase_M24"/>
    <property type="match status" value="1"/>
</dbReference>
<keyword evidence="4" id="KW-1185">Reference proteome</keyword>